<dbReference type="STRING" id="407022.SAMN05661044_00614"/>
<reference evidence="3" key="1">
    <citation type="submission" date="2016-10" db="EMBL/GenBank/DDBJ databases">
        <authorList>
            <person name="Varghese N."/>
            <person name="Submissions S."/>
        </authorList>
    </citation>
    <scope>NUCLEOTIDE SEQUENCE [LARGE SCALE GENOMIC DNA]</scope>
    <source>
        <strain evidence="3">DSM 18733</strain>
    </source>
</reference>
<dbReference type="AlphaFoldDB" id="A0A1H7IDD1"/>
<keyword evidence="3" id="KW-1185">Reference proteome</keyword>
<feature type="region of interest" description="Disordered" evidence="1">
    <location>
        <begin position="224"/>
        <end position="256"/>
    </location>
</feature>
<feature type="compositionally biased region" description="Basic and acidic residues" evidence="1">
    <location>
        <begin position="224"/>
        <end position="249"/>
    </location>
</feature>
<evidence type="ECO:0000256" key="1">
    <source>
        <dbReference type="SAM" id="MobiDB-lite"/>
    </source>
</evidence>
<sequence length="256" mass="29741">MEKDMKVDNIDFSMKQGEGIGFSASVLNKVKKFIEEGKLLKFDVDSEKRDEKGVMLTDSRYAYEEKLDRYYFKFWRATLVDDNAKQRIKQTNVYVNPSLYNYTLDEVKSMLRGGAVEREMLDKDKNAKMGWAQIDPKEEDKFGMPRIRFFTYGYSFEKAVNNYLFKENENQAAMIDAVNIVKKGGFAPMTGEDGNLYYVGPQVRYNDVDIFFSNMVKLKKAEKEDLMKVKPENKQGEDLNGDTSKENKQKRGMHVS</sequence>
<dbReference type="EMBL" id="FOAF01000001">
    <property type="protein sequence ID" value="SEK58615.1"/>
    <property type="molecule type" value="Genomic_DNA"/>
</dbReference>
<proteinExistence type="predicted"/>
<protein>
    <submittedName>
        <fullName evidence="2">Uncharacterized protein</fullName>
    </submittedName>
</protein>
<name>A0A1H7IDD1_OLID1</name>
<dbReference type="Proteomes" id="UP000199421">
    <property type="component" value="Unassembled WGS sequence"/>
</dbReference>
<accession>A0A1H7IDD1</accession>
<gene>
    <name evidence="2" type="ORF">SAMN05661044_00614</name>
</gene>
<dbReference type="RefSeq" id="WP_093318146.1">
    <property type="nucleotide sequence ID" value="NZ_FOAF01000001.1"/>
</dbReference>
<organism evidence="2 3">
    <name type="scientific">Olivibacter domesticus</name>
    <name type="common">Pseudosphingobacterium domesticum</name>
    <dbReference type="NCBI Taxonomy" id="407022"/>
    <lineage>
        <taxon>Bacteria</taxon>
        <taxon>Pseudomonadati</taxon>
        <taxon>Bacteroidota</taxon>
        <taxon>Sphingobacteriia</taxon>
        <taxon>Sphingobacteriales</taxon>
        <taxon>Sphingobacteriaceae</taxon>
        <taxon>Olivibacter</taxon>
    </lineage>
</organism>
<evidence type="ECO:0000313" key="2">
    <source>
        <dbReference type="EMBL" id="SEK58615.1"/>
    </source>
</evidence>
<evidence type="ECO:0000313" key="3">
    <source>
        <dbReference type="Proteomes" id="UP000199421"/>
    </source>
</evidence>